<gene>
    <name evidence="2" type="ORF">chiPu_0007916</name>
</gene>
<evidence type="ECO:0000313" key="2">
    <source>
        <dbReference type="EMBL" id="GCC29474.1"/>
    </source>
</evidence>
<proteinExistence type="predicted"/>
<feature type="region of interest" description="Disordered" evidence="1">
    <location>
        <begin position="18"/>
        <end position="39"/>
    </location>
</feature>
<organism evidence="2 3">
    <name type="scientific">Chiloscyllium punctatum</name>
    <name type="common">Brownbanded bambooshark</name>
    <name type="synonym">Hemiscyllium punctatum</name>
    <dbReference type="NCBI Taxonomy" id="137246"/>
    <lineage>
        <taxon>Eukaryota</taxon>
        <taxon>Metazoa</taxon>
        <taxon>Chordata</taxon>
        <taxon>Craniata</taxon>
        <taxon>Vertebrata</taxon>
        <taxon>Chondrichthyes</taxon>
        <taxon>Elasmobranchii</taxon>
        <taxon>Galeomorphii</taxon>
        <taxon>Galeoidea</taxon>
        <taxon>Orectolobiformes</taxon>
        <taxon>Hemiscylliidae</taxon>
        <taxon>Chiloscyllium</taxon>
    </lineage>
</organism>
<dbReference type="Proteomes" id="UP000287033">
    <property type="component" value="Unassembled WGS sequence"/>
</dbReference>
<sequence>MRKSGPGETISKLLRRKSSPSLYAVTPPPGRAIAGAGEPEAPDNLDEILAATAYNKGAISSVMDSGTAKVKQRPTVKLAIVMLDFSLFLIIVQCQGKTLLSKKSICTSLTP</sequence>
<keyword evidence="3" id="KW-1185">Reference proteome</keyword>
<dbReference type="EMBL" id="BEZZ01000253">
    <property type="protein sequence ID" value="GCC29474.1"/>
    <property type="molecule type" value="Genomic_DNA"/>
</dbReference>
<dbReference type="OrthoDB" id="9945848at2759"/>
<dbReference type="AlphaFoldDB" id="A0A401SGG8"/>
<evidence type="ECO:0000313" key="3">
    <source>
        <dbReference type="Proteomes" id="UP000287033"/>
    </source>
</evidence>
<accession>A0A401SGG8</accession>
<evidence type="ECO:0000256" key="1">
    <source>
        <dbReference type="SAM" id="MobiDB-lite"/>
    </source>
</evidence>
<protein>
    <submittedName>
        <fullName evidence="2">Uncharacterized protein</fullName>
    </submittedName>
</protein>
<reference evidence="2 3" key="1">
    <citation type="journal article" date="2018" name="Nat. Ecol. Evol.">
        <title>Shark genomes provide insights into elasmobranch evolution and the origin of vertebrates.</title>
        <authorList>
            <person name="Hara Y"/>
            <person name="Yamaguchi K"/>
            <person name="Onimaru K"/>
            <person name="Kadota M"/>
            <person name="Koyanagi M"/>
            <person name="Keeley SD"/>
            <person name="Tatsumi K"/>
            <person name="Tanaka K"/>
            <person name="Motone F"/>
            <person name="Kageyama Y"/>
            <person name="Nozu R"/>
            <person name="Adachi N"/>
            <person name="Nishimura O"/>
            <person name="Nakagawa R"/>
            <person name="Tanegashima C"/>
            <person name="Kiyatake I"/>
            <person name="Matsumoto R"/>
            <person name="Murakumo K"/>
            <person name="Nishida K"/>
            <person name="Terakita A"/>
            <person name="Kuratani S"/>
            <person name="Sato K"/>
            <person name="Hyodo S Kuraku.S."/>
        </authorList>
    </citation>
    <scope>NUCLEOTIDE SEQUENCE [LARGE SCALE GENOMIC DNA]</scope>
</reference>
<name>A0A401SGG8_CHIPU</name>
<comment type="caution">
    <text evidence="2">The sequence shown here is derived from an EMBL/GenBank/DDBJ whole genome shotgun (WGS) entry which is preliminary data.</text>
</comment>